<dbReference type="EMBL" id="WAJS01000018">
    <property type="protein sequence ID" value="KAB1647763.1"/>
    <property type="molecule type" value="Genomic_DNA"/>
</dbReference>
<feature type="transmembrane region" description="Helical" evidence="4">
    <location>
        <begin position="73"/>
        <end position="92"/>
    </location>
</feature>
<dbReference type="GO" id="GO:0006355">
    <property type="term" value="P:regulation of DNA-templated transcription"/>
    <property type="evidence" value="ECO:0007669"/>
    <property type="project" value="InterPro"/>
</dbReference>
<evidence type="ECO:0000313" key="6">
    <source>
        <dbReference type="EMBL" id="KAB1647763.1"/>
    </source>
</evidence>
<accession>A0A7C8FNT0</accession>
<evidence type="ECO:0000256" key="2">
    <source>
        <dbReference type="ARBA" id="ARBA00023125"/>
    </source>
</evidence>
<dbReference type="InterPro" id="IPR036388">
    <property type="entry name" value="WH-like_DNA-bd_sf"/>
</dbReference>
<feature type="domain" description="HTH luxR-type" evidence="5">
    <location>
        <begin position="256"/>
        <end position="321"/>
    </location>
</feature>
<dbReference type="PANTHER" id="PTHR44688:SF16">
    <property type="entry name" value="DNA-BINDING TRANSCRIPTIONAL ACTIVATOR DEVR_DOSR"/>
    <property type="match status" value="1"/>
</dbReference>
<dbReference type="PRINTS" id="PR00038">
    <property type="entry name" value="HTHLUXR"/>
</dbReference>
<feature type="transmembrane region" description="Helical" evidence="4">
    <location>
        <begin position="128"/>
        <end position="153"/>
    </location>
</feature>
<dbReference type="SMART" id="SM00421">
    <property type="entry name" value="HTH_LUXR"/>
    <property type="match status" value="1"/>
</dbReference>
<keyword evidence="2" id="KW-0238">DNA-binding</keyword>
<dbReference type="SUPFAM" id="SSF46894">
    <property type="entry name" value="C-terminal effector domain of the bipartite response regulators"/>
    <property type="match status" value="1"/>
</dbReference>
<protein>
    <submittedName>
        <fullName evidence="6">Helix-turn-helix transcriptional regulator</fullName>
    </submittedName>
</protein>
<dbReference type="AlphaFoldDB" id="A0A7C8FNT0"/>
<dbReference type="InterPro" id="IPR016032">
    <property type="entry name" value="Sig_transdc_resp-reg_C-effctor"/>
</dbReference>
<evidence type="ECO:0000313" key="7">
    <source>
        <dbReference type="Proteomes" id="UP000479639"/>
    </source>
</evidence>
<dbReference type="InterPro" id="IPR000792">
    <property type="entry name" value="Tscrpt_reg_LuxR_C"/>
</dbReference>
<dbReference type="CDD" id="cd06170">
    <property type="entry name" value="LuxR_C_like"/>
    <property type="match status" value="1"/>
</dbReference>
<dbReference type="PANTHER" id="PTHR44688">
    <property type="entry name" value="DNA-BINDING TRANSCRIPTIONAL ACTIVATOR DEVR_DOSR"/>
    <property type="match status" value="1"/>
</dbReference>
<evidence type="ECO:0000259" key="5">
    <source>
        <dbReference type="PROSITE" id="PS50043"/>
    </source>
</evidence>
<dbReference type="Pfam" id="PF00196">
    <property type="entry name" value="GerE"/>
    <property type="match status" value="1"/>
</dbReference>
<keyword evidence="7" id="KW-1185">Reference proteome</keyword>
<keyword evidence="1" id="KW-0805">Transcription regulation</keyword>
<gene>
    <name evidence="6" type="ORF">F8D48_06975</name>
</gene>
<keyword evidence="3" id="KW-0804">Transcription</keyword>
<feature type="transmembrane region" description="Helical" evidence="4">
    <location>
        <begin position="35"/>
        <end position="53"/>
    </location>
</feature>
<feature type="transmembrane region" description="Helical" evidence="4">
    <location>
        <begin position="104"/>
        <end position="122"/>
    </location>
</feature>
<dbReference type="Proteomes" id="UP000479639">
    <property type="component" value="Unassembled WGS sequence"/>
</dbReference>
<proteinExistence type="predicted"/>
<feature type="transmembrane region" description="Helical" evidence="4">
    <location>
        <begin position="6"/>
        <end position="28"/>
    </location>
</feature>
<keyword evidence="4" id="KW-1133">Transmembrane helix</keyword>
<feature type="transmembrane region" description="Helical" evidence="4">
    <location>
        <begin position="210"/>
        <end position="228"/>
    </location>
</feature>
<dbReference type="PROSITE" id="PS50043">
    <property type="entry name" value="HTH_LUXR_2"/>
    <property type="match status" value="1"/>
</dbReference>
<name>A0A7C8FNT0_9ACTN</name>
<dbReference type="GO" id="GO:0003677">
    <property type="term" value="F:DNA binding"/>
    <property type="evidence" value="ECO:0007669"/>
    <property type="project" value="UniProtKB-KW"/>
</dbReference>
<dbReference type="Gene3D" id="1.10.10.10">
    <property type="entry name" value="Winged helix-like DNA-binding domain superfamily/Winged helix DNA-binding domain"/>
    <property type="match status" value="1"/>
</dbReference>
<keyword evidence="4" id="KW-0472">Membrane</keyword>
<evidence type="ECO:0000256" key="4">
    <source>
        <dbReference type="SAM" id="Phobius"/>
    </source>
</evidence>
<dbReference type="RefSeq" id="WP_151430734.1">
    <property type="nucleotide sequence ID" value="NZ_CAKODJ010000054.1"/>
</dbReference>
<sequence>MELAIFYETLLVILVSVLTAAVCLSSYLVTHRKTMLYACAAFLFYFLDVASILQDDYAAQILGPELSPEYMFFRSVYTLVTGAGFLGSFWLMVCEYIGERNRRVRALPIIVFCVIAFLLLAISGENKVLRFCFYNCRACFMFWILLYGGIYYLRTRDEVERQRLARYLPHCVALALLGVLMIFEDVMFFLVLSTEAITVGPFTLTAERNYAENLLMLVCALMTCHFALRQLDIRSHTAPVVDDTERYHQTAEDLLVYARRHSLTAREREVLDYILRDQDNQNIASAMSLAPSTVKVHVHNILQKTGHGNRQELIQDFWKTV</sequence>
<dbReference type="PROSITE" id="PS00622">
    <property type="entry name" value="HTH_LUXR_1"/>
    <property type="match status" value="1"/>
</dbReference>
<keyword evidence="4" id="KW-0812">Transmembrane</keyword>
<evidence type="ECO:0000256" key="3">
    <source>
        <dbReference type="ARBA" id="ARBA00023163"/>
    </source>
</evidence>
<reference evidence="6 7" key="1">
    <citation type="submission" date="2019-09" db="EMBL/GenBank/DDBJ databases">
        <title>Whole genome shotgun sequencing (WGS) of Ellagibacter isourolithinifaciens DSM 104140(T) and Adlercreutzia muris DSM 29508(T).</title>
        <authorList>
            <person name="Stoll D.A."/>
            <person name="Danylec N."/>
            <person name="Huch M."/>
        </authorList>
    </citation>
    <scope>NUCLEOTIDE SEQUENCE [LARGE SCALE GENOMIC DNA]</scope>
    <source>
        <strain evidence="6 7">DSM 29508</strain>
    </source>
</reference>
<feature type="transmembrane region" description="Helical" evidence="4">
    <location>
        <begin position="165"/>
        <end position="190"/>
    </location>
</feature>
<comment type="caution">
    <text evidence="6">The sequence shown here is derived from an EMBL/GenBank/DDBJ whole genome shotgun (WGS) entry which is preliminary data.</text>
</comment>
<organism evidence="6 7">
    <name type="scientific">Adlercreutzia muris</name>
    <dbReference type="NCBI Taxonomy" id="1796610"/>
    <lineage>
        <taxon>Bacteria</taxon>
        <taxon>Bacillati</taxon>
        <taxon>Actinomycetota</taxon>
        <taxon>Coriobacteriia</taxon>
        <taxon>Eggerthellales</taxon>
        <taxon>Eggerthellaceae</taxon>
        <taxon>Adlercreutzia</taxon>
    </lineage>
</organism>
<evidence type="ECO:0000256" key="1">
    <source>
        <dbReference type="ARBA" id="ARBA00023015"/>
    </source>
</evidence>